<evidence type="ECO:0000256" key="6">
    <source>
        <dbReference type="ARBA" id="ARBA00023211"/>
    </source>
</evidence>
<evidence type="ECO:0000256" key="4">
    <source>
        <dbReference type="ARBA" id="ARBA00022801"/>
    </source>
</evidence>
<evidence type="ECO:0000256" key="2">
    <source>
        <dbReference type="ARBA" id="ARBA00022723"/>
    </source>
</evidence>
<dbReference type="SUPFAM" id="SSF47473">
    <property type="entry name" value="EF-hand"/>
    <property type="match status" value="1"/>
</dbReference>
<dbReference type="InterPro" id="IPR011992">
    <property type="entry name" value="EF-hand-dom_pair"/>
</dbReference>
<dbReference type="Pfam" id="PF08321">
    <property type="entry name" value="PPP5"/>
    <property type="match status" value="1"/>
</dbReference>
<reference evidence="10" key="1">
    <citation type="journal article" date="2013" name="Nat. Biotechnol.">
        <title>Chinese hamster genome sequenced from sorted chromosomes.</title>
        <authorList>
            <person name="Brinkrolf K."/>
            <person name="Rupp O."/>
            <person name="Laux H."/>
            <person name="Kollin F."/>
            <person name="Ernst W."/>
            <person name="Linke B."/>
            <person name="Kofler R."/>
            <person name="Romand S."/>
            <person name="Hesse F."/>
            <person name="Budach W.E."/>
            <person name="Galosy S."/>
            <person name="Muller D."/>
            <person name="Noll T."/>
            <person name="Wienberg J."/>
            <person name="Jostock T."/>
            <person name="Leonard M."/>
            <person name="Grillari J."/>
            <person name="Tauch A."/>
            <person name="Goesmann A."/>
            <person name="Helk B."/>
            <person name="Mott J.E."/>
            <person name="Puhler A."/>
            <person name="Borth N."/>
        </authorList>
    </citation>
    <scope>NUCLEOTIDE SEQUENCE [LARGE SCALE GENOMIC DNA]</scope>
    <source>
        <strain evidence="10">17A/GY</strain>
    </source>
</reference>
<dbReference type="Gene3D" id="1.10.238.10">
    <property type="entry name" value="EF-hand"/>
    <property type="match status" value="1"/>
</dbReference>
<dbReference type="Proteomes" id="UP000030759">
    <property type="component" value="Unassembled WGS sequence"/>
</dbReference>
<dbReference type="EC" id="3.1.3.16" evidence="7"/>
<evidence type="ECO:0000313" key="9">
    <source>
        <dbReference type="EMBL" id="ERE65114.1"/>
    </source>
</evidence>
<dbReference type="SUPFAM" id="SSF56300">
    <property type="entry name" value="Metallo-dependent phosphatases"/>
    <property type="match status" value="1"/>
</dbReference>
<evidence type="ECO:0000256" key="5">
    <source>
        <dbReference type="ARBA" id="ARBA00022912"/>
    </source>
</evidence>
<dbReference type="AlphaFoldDB" id="A0A061HZV0"/>
<keyword evidence="6" id="KW-0464">Manganese</keyword>
<evidence type="ECO:0000256" key="3">
    <source>
        <dbReference type="ARBA" id="ARBA00022737"/>
    </source>
</evidence>
<dbReference type="InterPro" id="IPR051134">
    <property type="entry name" value="PPP_phosphatase"/>
</dbReference>
<dbReference type="EMBL" id="KE685744">
    <property type="protein sequence ID" value="ERE65114.1"/>
    <property type="molecule type" value="Genomic_DNA"/>
</dbReference>
<name>A0A061HZV0_CRIGR</name>
<gene>
    <name evidence="9" type="ORF">H671_xg20507</name>
</gene>
<dbReference type="GO" id="GO:0046872">
    <property type="term" value="F:metal ion binding"/>
    <property type="evidence" value="ECO:0007669"/>
    <property type="project" value="UniProtKB-KW"/>
</dbReference>
<dbReference type="InterPro" id="IPR029052">
    <property type="entry name" value="Metallo-depent_PP-like"/>
</dbReference>
<evidence type="ECO:0000259" key="8">
    <source>
        <dbReference type="PROSITE" id="PS00125"/>
    </source>
</evidence>
<feature type="domain" description="Serine/threonine specific protein phosphatases" evidence="8">
    <location>
        <begin position="354"/>
        <end position="359"/>
    </location>
</feature>
<protein>
    <recommendedName>
        <fullName evidence="7">Serine/threonine-protein phosphatase</fullName>
        <ecNumber evidence="7">3.1.3.16</ecNumber>
    </recommendedName>
</protein>
<dbReference type="PANTHER" id="PTHR45668">
    <property type="entry name" value="SERINE/THREONINE-PROTEIN PHOSPHATASE 5-RELATED"/>
    <property type="match status" value="1"/>
</dbReference>
<evidence type="ECO:0000256" key="1">
    <source>
        <dbReference type="ARBA" id="ARBA00001936"/>
    </source>
</evidence>
<proteinExistence type="inferred from homology"/>
<dbReference type="PRINTS" id="PR00114">
    <property type="entry name" value="STPHPHTASE"/>
</dbReference>
<evidence type="ECO:0000313" key="10">
    <source>
        <dbReference type="Proteomes" id="UP000030759"/>
    </source>
</evidence>
<organism evidence="9 10">
    <name type="scientific">Cricetulus griseus</name>
    <name type="common">Chinese hamster</name>
    <name type="synonym">Cricetulus barabensis griseus</name>
    <dbReference type="NCBI Taxonomy" id="10029"/>
    <lineage>
        <taxon>Eukaryota</taxon>
        <taxon>Metazoa</taxon>
        <taxon>Chordata</taxon>
        <taxon>Craniata</taxon>
        <taxon>Vertebrata</taxon>
        <taxon>Euteleostomi</taxon>
        <taxon>Mammalia</taxon>
        <taxon>Eutheria</taxon>
        <taxon>Euarchontoglires</taxon>
        <taxon>Glires</taxon>
        <taxon>Rodentia</taxon>
        <taxon>Myomorpha</taxon>
        <taxon>Muroidea</taxon>
        <taxon>Cricetidae</taxon>
        <taxon>Cricetinae</taxon>
        <taxon>Cricetulus</taxon>
    </lineage>
</organism>
<dbReference type="PANTHER" id="PTHR45668:SF1">
    <property type="entry name" value="SERINE_THREONINE-PROTEIN PHOSPHATASE WITH EF-HANDS 1"/>
    <property type="match status" value="1"/>
</dbReference>
<keyword evidence="3" id="KW-0677">Repeat</keyword>
<keyword evidence="4 7" id="KW-0378">Hydrolase</keyword>
<accession>A0A061HZV0</accession>
<evidence type="ECO:0000256" key="7">
    <source>
        <dbReference type="RuleBase" id="RU004273"/>
    </source>
</evidence>
<dbReference type="GO" id="GO:0004722">
    <property type="term" value="F:protein serine/threonine phosphatase activity"/>
    <property type="evidence" value="ECO:0007669"/>
    <property type="project" value="UniProtKB-EC"/>
</dbReference>
<comment type="catalytic activity">
    <reaction evidence="7">
        <text>O-phospho-L-threonyl-[protein] + H2O = L-threonyl-[protein] + phosphate</text>
        <dbReference type="Rhea" id="RHEA:47004"/>
        <dbReference type="Rhea" id="RHEA-COMP:11060"/>
        <dbReference type="Rhea" id="RHEA-COMP:11605"/>
        <dbReference type="ChEBI" id="CHEBI:15377"/>
        <dbReference type="ChEBI" id="CHEBI:30013"/>
        <dbReference type="ChEBI" id="CHEBI:43474"/>
        <dbReference type="ChEBI" id="CHEBI:61977"/>
        <dbReference type="EC" id="3.1.3.16"/>
    </reaction>
</comment>
<comment type="similarity">
    <text evidence="7">Belongs to the PPP phosphatase family.</text>
</comment>
<dbReference type="CDD" id="cd07420">
    <property type="entry name" value="MPP_RdgC"/>
    <property type="match status" value="1"/>
</dbReference>
<dbReference type="Pfam" id="PF00149">
    <property type="entry name" value="Metallophos"/>
    <property type="match status" value="1"/>
</dbReference>
<keyword evidence="2" id="KW-0479">Metal-binding</keyword>
<sequence length="740" mass="85501">MRSPLFRPLSSFTHKAFLIFVSPKTPGVRKTSALAKQKIQFVSLIFFIKWNDDDTTLKMPSENSLEYFKYKAPTGVPLWKTVIGLEIHNCEKSYVMGIEVEVLGYTGKVFYHSATPQPMVVFQCRFQDPMFKKMSSFIAMKAALVIQNWYRRYRARLTARQHYALAIFQSVEYADEQGQMQLSNFFSYMLENYGKTRKEDSAVVTRLFESTMRENKDRQEYVGLVEVPDSYDGPRLHFPLTSNDIDLLLQAFKQQQILHAHYVLEVLFEARKVLKQMPNFTHIRTFPSKDITVCGDLHGKLDDLLLIFYKNGLPSENNPYVFNGDFVDRGGNSMEILMILLVSFLVYPTDLHLNRGNHEDFMMNLRYGFTREILHKYKLHGRKILQILEEVYTWLPIGTIIDNEILVIHGGISESTDLNTLHKIQRNKMRSVLMPPMSINQEHSIDLRKNKIGPSTAMPGKAESEKLPSEQLTKHEWEQIIDLLWSDPRGRKGCYPNTSRGGGCYFGPDVTSRILSKNQLKMLIRSHECKPDGYEICHDGKVITVFSASNYYEEGSNRGAYIRLSYGSTPQFFQYQVTSTSCLSPLHQRVSAMEFSAFRILKERMLSRKTDLINAFQLRDYSRSGRISLAQWAFSMESILGLNLPWRSLSSQLVNIDHDGNVDYMSSFEDVHIEKPVKEMKSSIIETLYRYRSDLEIIFNVIDTDHSGIKDARMMGSWKFVPKFKKAAEARECPTRSDSL</sequence>
<dbReference type="SMART" id="SM00156">
    <property type="entry name" value="PP2Ac"/>
    <property type="match status" value="1"/>
</dbReference>
<dbReference type="InterPro" id="IPR013235">
    <property type="entry name" value="PPP_dom"/>
</dbReference>
<dbReference type="InterPro" id="IPR004843">
    <property type="entry name" value="Calcineurin-like_PHP"/>
</dbReference>
<dbReference type="PROSITE" id="PS00125">
    <property type="entry name" value="SER_THR_PHOSPHATASE"/>
    <property type="match status" value="1"/>
</dbReference>
<keyword evidence="5" id="KW-0904">Protein phosphatase</keyword>
<dbReference type="InterPro" id="IPR006186">
    <property type="entry name" value="Ser/Thr-sp_prot-phosphatase"/>
</dbReference>
<dbReference type="Gene3D" id="3.60.21.10">
    <property type="match status" value="1"/>
</dbReference>
<comment type="cofactor">
    <cofactor evidence="1">
        <name>Mn(2+)</name>
        <dbReference type="ChEBI" id="CHEBI:29035"/>
    </cofactor>
</comment>